<protein>
    <submittedName>
        <fullName evidence="2">Uncharacterized protein</fullName>
    </submittedName>
</protein>
<feature type="compositionally biased region" description="Low complexity" evidence="1">
    <location>
        <begin position="350"/>
        <end position="391"/>
    </location>
</feature>
<feature type="compositionally biased region" description="Basic and acidic residues" evidence="1">
    <location>
        <begin position="392"/>
        <end position="428"/>
    </location>
</feature>
<feature type="compositionally biased region" description="Low complexity" evidence="1">
    <location>
        <begin position="287"/>
        <end position="308"/>
    </location>
</feature>
<accession>A0A9P4W828</accession>
<proteinExistence type="predicted"/>
<keyword evidence="3" id="KW-1185">Reference proteome</keyword>
<feature type="region of interest" description="Disordered" evidence="1">
    <location>
        <begin position="1"/>
        <end position="39"/>
    </location>
</feature>
<reference evidence="2" key="1">
    <citation type="submission" date="2019-04" db="EMBL/GenBank/DDBJ databases">
        <title>Sequencing of skin fungus with MAO and IRED activity.</title>
        <authorList>
            <person name="Marsaioli A.J."/>
            <person name="Bonatto J.M.C."/>
            <person name="Reis Junior O."/>
        </authorList>
    </citation>
    <scope>NUCLEOTIDE SEQUENCE</scope>
    <source>
        <strain evidence="2">30M1</strain>
    </source>
</reference>
<feature type="compositionally biased region" description="Basic and acidic residues" evidence="1">
    <location>
        <begin position="196"/>
        <end position="230"/>
    </location>
</feature>
<dbReference type="OrthoDB" id="4204700at2759"/>
<evidence type="ECO:0000256" key="1">
    <source>
        <dbReference type="SAM" id="MobiDB-lite"/>
    </source>
</evidence>
<dbReference type="Proteomes" id="UP000801428">
    <property type="component" value="Unassembled WGS sequence"/>
</dbReference>
<feature type="compositionally biased region" description="Polar residues" evidence="1">
    <location>
        <begin position="1"/>
        <end position="10"/>
    </location>
</feature>
<evidence type="ECO:0000313" key="3">
    <source>
        <dbReference type="Proteomes" id="UP000801428"/>
    </source>
</evidence>
<feature type="region of interest" description="Disordered" evidence="1">
    <location>
        <begin position="196"/>
        <end position="428"/>
    </location>
</feature>
<dbReference type="EMBL" id="SWKU01000030">
    <property type="protein sequence ID" value="KAF2995840.1"/>
    <property type="molecule type" value="Genomic_DNA"/>
</dbReference>
<evidence type="ECO:0000313" key="2">
    <source>
        <dbReference type="EMBL" id="KAF2995840.1"/>
    </source>
</evidence>
<name>A0A9P4W828_CURKU</name>
<organism evidence="2 3">
    <name type="scientific">Curvularia kusanoi</name>
    <name type="common">Cochliobolus kusanoi</name>
    <dbReference type="NCBI Taxonomy" id="90978"/>
    <lineage>
        <taxon>Eukaryota</taxon>
        <taxon>Fungi</taxon>
        <taxon>Dikarya</taxon>
        <taxon>Ascomycota</taxon>
        <taxon>Pezizomycotina</taxon>
        <taxon>Dothideomycetes</taxon>
        <taxon>Pleosporomycetidae</taxon>
        <taxon>Pleosporales</taxon>
        <taxon>Pleosporineae</taxon>
        <taxon>Pleosporaceae</taxon>
        <taxon>Curvularia</taxon>
    </lineage>
</organism>
<gene>
    <name evidence="2" type="ORF">E8E13_002612</name>
</gene>
<feature type="compositionally biased region" description="Low complexity" evidence="1">
    <location>
        <begin position="322"/>
        <end position="338"/>
    </location>
</feature>
<dbReference type="AlphaFoldDB" id="A0A9P4W828"/>
<sequence>MVLQDISNQAPDSFSDNPSPSDNDPYASPNSPALADGARFDATNMPSPIPILGTFMGFSSRALRFKAETTLSFAEKKLGRTLTPSEAQALAYHIYNLEKQKSYFAAAGAVGGVYRWYATRSTYQYPFYKPKPESIDPNKFGPIKGPAAAMARQTWRFGLYVLVAGQMGNIIGQLIAQPAAAVATSQDPKLEEFGRELKAASGRDEKANSERGRLIEERRKEFEARRRQEGRGGMVPPYGGARERKQETDDADDMSPTAGNEAWGSSSSGSGSGWGEFASEDAPRPAPQQRQYRQPTAQSPSSASSSPFDADDASPTGGLFASESSSSSTSPQAPSSRPGESAWDRLRRGAAAGAPSSSQTSQTGAAPQQRFNRAGASDSASTDDFSFGGDSRQARDVERERAQREFDERLERERRGGDFNEGSEGRRW</sequence>
<feature type="compositionally biased region" description="Low complexity" evidence="1">
    <location>
        <begin position="11"/>
        <end position="32"/>
    </location>
</feature>
<comment type="caution">
    <text evidence="2">The sequence shown here is derived from an EMBL/GenBank/DDBJ whole genome shotgun (WGS) entry which is preliminary data.</text>
</comment>